<comment type="caution">
    <text evidence="4">The sequence shown here is derived from an EMBL/GenBank/DDBJ whole genome shotgun (WGS) entry which is preliminary data.</text>
</comment>
<evidence type="ECO:0000313" key="5">
    <source>
        <dbReference type="Proteomes" id="UP000239590"/>
    </source>
</evidence>
<dbReference type="Pfam" id="PF04773">
    <property type="entry name" value="FecR"/>
    <property type="match status" value="1"/>
</dbReference>
<dbReference type="PANTHER" id="PTHR30273:SF2">
    <property type="entry name" value="PROTEIN FECR"/>
    <property type="match status" value="1"/>
</dbReference>
<evidence type="ECO:0000259" key="3">
    <source>
        <dbReference type="Pfam" id="PF16344"/>
    </source>
</evidence>
<organism evidence="4 5">
    <name type="scientific">Siphonobacter curvatus</name>
    <dbReference type="NCBI Taxonomy" id="2094562"/>
    <lineage>
        <taxon>Bacteria</taxon>
        <taxon>Pseudomonadati</taxon>
        <taxon>Bacteroidota</taxon>
        <taxon>Cytophagia</taxon>
        <taxon>Cytophagales</taxon>
        <taxon>Cytophagaceae</taxon>
        <taxon>Siphonobacter</taxon>
    </lineage>
</organism>
<dbReference type="InterPro" id="IPR006860">
    <property type="entry name" value="FecR"/>
</dbReference>
<keyword evidence="1" id="KW-1133">Transmembrane helix</keyword>
<dbReference type="OrthoDB" id="1523489at2"/>
<proteinExistence type="predicted"/>
<dbReference type="AlphaFoldDB" id="A0A2S7IHD8"/>
<reference evidence="5" key="1">
    <citation type="submission" date="2018-02" db="EMBL/GenBank/DDBJ databases">
        <title>Genome sequencing of Solimonas sp. HR-BB.</title>
        <authorList>
            <person name="Lee Y."/>
            <person name="Jeon C.O."/>
        </authorList>
    </citation>
    <scope>NUCLEOTIDE SEQUENCE [LARGE SCALE GENOMIC DNA]</scope>
    <source>
        <strain evidence="5">HR-U</strain>
    </source>
</reference>
<dbReference type="Gene3D" id="2.60.120.1440">
    <property type="match status" value="1"/>
</dbReference>
<name>A0A2S7IHD8_9BACT</name>
<dbReference type="InterPro" id="IPR032508">
    <property type="entry name" value="FecR_C"/>
</dbReference>
<dbReference type="PIRSF" id="PIRSF018266">
    <property type="entry name" value="FecR"/>
    <property type="match status" value="1"/>
</dbReference>
<dbReference type="Gene3D" id="3.55.50.30">
    <property type="match status" value="1"/>
</dbReference>
<dbReference type="RefSeq" id="WP_104714966.1">
    <property type="nucleotide sequence ID" value="NZ_PTRA01000004.1"/>
</dbReference>
<feature type="domain" description="Protein FecR C-terminal" evidence="3">
    <location>
        <begin position="257"/>
        <end position="324"/>
    </location>
</feature>
<keyword evidence="1" id="KW-0472">Membrane</keyword>
<accession>A0A2S7IHD8</accession>
<dbReference type="GO" id="GO:0016989">
    <property type="term" value="F:sigma factor antagonist activity"/>
    <property type="evidence" value="ECO:0007669"/>
    <property type="project" value="TreeGrafter"/>
</dbReference>
<protein>
    <submittedName>
        <fullName evidence="4">Uncharacterized protein</fullName>
    </submittedName>
</protein>
<evidence type="ECO:0000313" key="4">
    <source>
        <dbReference type="EMBL" id="PQA55498.1"/>
    </source>
</evidence>
<dbReference type="PANTHER" id="PTHR30273">
    <property type="entry name" value="PERIPLASMIC SIGNAL SENSOR AND SIGMA FACTOR ACTIVATOR FECR-RELATED"/>
    <property type="match status" value="1"/>
</dbReference>
<keyword evidence="5" id="KW-1185">Reference proteome</keyword>
<evidence type="ECO:0000256" key="1">
    <source>
        <dbReference type="SAM" id="Phobius"/>
    </source>
</evidence>
<dbReference type="EMBL" id="PTRA01000004">
    <property type="protein sequence ID" value="PQA55498.1"/>
    <property type="molecule type" value="Genomic_DNA"/>
</dbReference>
<dbReference type="Proteomes" id="UP000239590">
    <property type="component" value="Unassembled WGS sequence"/>
</dbReference>
<evidence type="ECO:0000259" key="2">
    <source>
        <dbReference type="Pfam" id="PF04773"/>
    </source>
</evidence>
<gene>
    <name evidence="4" type="ORF">C5O19_18930</name>
</gene>
<dbReference type="InterPro" id="IPR012373">
    <property type="entry name" value="Ferrdict_sens_TM"/>
</dbReference>
<keyword evidence="1" id="KW-0812">Transmembrane</keyword>
<feature type="transmembrane region" description="Helical" evidence="1">
    <location>
        <begin position="84"/>
        <end position="101"/>
    </location>
</feature>
<feature type="domain" description="FecR protein" evidence="2">
    <location>
        <begin position="119"/>
        <end position="211"/>
    </location>
</feature>
<sequence length="330" mass="37449">MTQERLNFLLQQVQTGQATPAERTELDVWYAQFENRPSLTDQLDTQARQALEEKMLNQIQSRLDPAEPEEETTVVPLRRSWRRMAAGVVAVLALATLWLYVSRNAPGTPESMVPMLVQKTGYGQTRTFTLPDGSEVTLNGNSSLSYPQQWTGNREVQLTGEAYFKVVHTKDHRRFSVVTADNFRVNVLGTQFTVSRRKAKTRVVLNEGKVQCLINEKAQADSIILKPGQLVEFARIPENYTLKQVDASLYSAWKDHKLILRNTSLKELTEVLEDTYGYRVNVEKASLLDRRMSGSLPTNDVNVLLEGIAEACKVSIRQEEGRIYLTDQSR</sequence>
<dbReference type="Pfam" id="PF16344">
    <property type="entry name" value="FecR_C"/>
    <property type="match status" value="1"/>
</dbReference>